<feature type="transmembrane region" description="Helical" evidence="10">
    <location>
        <begin position="443"/>
        <end position="462"/>
    </location>
</feature>
<dbReference type="CDD" id="cd13138">
    <property type="entry name" value="MATE_yoeA_like"/>
    <property type="match status" value="1"/>
</dbReference>
<evidence type="ECO:0000256" key="3">
    <source>
        <dbReference type="ARBA" id="ARBA00022449"/>
    </source>
</evidence>
<evidence type="ECO:0000256" key="10">
    <source>
        <dbReference type="SAM" id="Phobius"/>
    </source>
</evidence>
<keyword evidence="5 10" id="KW-0812">Transmembrane</keyword>
<feature type="transmembrane region" description="Helical" evidence="10">
    <location>
        <begin position="343"/>
        <end position="367"/>
    </location>
</feature>
<feature type="transmembrane region" description="Helical" evidence="10">
    <location>
        <begin position="192"/>
        <end position="215"/>
    </location>
</feature>
<sequence length="475" mass="52145">MMNIQMIIWGSLAFVGVAGLIFAFRDKLVSKHNLLDGSISRGVIGFTIPLLISGFFQQFYTTVDTIMLSQFVGDNAVGAVGPSGMIFFLVLSAMIGFTAGGGVVIAHYFGAKDWTGLKRGIETFYIAMLIGSVIITIVGYLIAPFALRAVNLPDDLMDDAQEYLQILFLSTVFVFGYNGISSILRSTGDSITPLLFLIVSTAINIILDYLFIYLFGWGVQGAAWATFIAQGMSFVMALVYMGRHKYEHLRFHLHRLTFDRIIFRKMLRMGLPGSVQQTVISFSLVILSTLVNGHGTAYTNAYSAIQRLDSFIILPGMNFMLTISTFVGQNIGAKQFDRLKKGLMVTLLIGLGFSGLVSAIIAINPAFYLNFFVQGEQAVAIGVGYFHITIWFYPIATAMFIFSGAIRGSGHAMASMAISIFVSLILRIPVAMLLNTYMGVAGVWWSFVMTWVVGLTLNGVYWKSGAWRKGHALVS</sequence>
<feature type="transmembrane region" description="Helical" evidence="10">
    <location>
        <begin position="6"/>
        <end position="24"/>
    </location>
</feature>
<keyword evidence="2" id="KW-0813">Transport</keyword>
<feature type="transmembrane region" description="Helical" evidence="10">
    <location>
        <begin position="414"/>
        <end position="437"/>
    </location>
</feature>
<dbReference type="PANTHER" id="PTHR43298:SF2">
    <property type="entry name" value="FMN_FAD EXPORTER YEEO-RELATED"/>
    <property type="match status" value="1"/>
</dbReference>
<feature type="transmembrane region" description="Helical" evidence="10">
    <location>
        <begin position="311"/>
        <end position="331"/>
    </location>
</feature>
<evidence type="ECO:0000313" key="12">
    <source>
        <dbReference type="Proteomes" id="UP000778951"/>
    </source>
</evidence>
<dbReference type="RefSeq" id="WP_167695103.1">
    <property type="nucleotide sequence ID" value="NZ_CP118181.1"/>
</dbReference>
<name>A0A968GED1_9SPIO</name>
<dbReference type="PANTHER" id="PTHR43298">
    <property type="entry name" value="MULTIDRUG RESISTANCE PROTEIN NORM-RELATED"/>
    <property type="match status" value="1"/>
</dbReference>
<protein>
    <recommendedName>
        <fullName evidence="9">Multidrug-efflux transporter</fullName>
    </recommendedName>
</protein>
<dbReference type="GO" id="GO:0005886">
    <property type="term" value="C:plasma membrane"/>
    <property type="evidence" value="ECO:0007669"/>
    <property type="project" value="UniProtKB-SubCell"/>
</dbReference>
<organism evidence="11 12">
    <name type="scientific">Entomospira culicis</name>
    <dbReference type="NCBI Taxonomy" id="2719989"/>
    <lineage>
        <taxon>Bacteria</taxon>
        <taxon>Pseudomonadati</taxon>
        <taxon>Spirochaetota</taxon>
        <taxon>Spirochaetia</taxon>
        <taxon>Spirochaetales</taxon>
        <taxon>Spirochaetaceae</taxon>
        <taxon>Entomospira</taxon>
    </lineage>
</organism>
<evidence type="ECO:0000256" key="1">
    <source>
        <dbReference type="ARBA" id="ARBA00004651"/>
    </source>
</evidence>
<comment type="caution">
    <text evidence="11">The sequence shown here is derived from an EMBL/GenBank/DDBJ whole genome shotgun (WGS) entry which is preliminary data.</text>
</comment>
<evidence type="ECO:0000256" key="5">
    <source>
        <dbReference type="ARBA" id="ARBA00022692"/>
    </source>
</evidence>
<dbReference type="EMBL" id="JAATLM010000001">
    <property type="protein sequence ID" value="NIZ68994.1"/>
    <property type="molecule type" value="Genomic_DNA"/>
</dbReference>
<evidence type="ECO:0000256" key="8">
    <source>
        <dbReference type="ARBA" id="ARBA00023136"/>
    </source>
</evidence>
<keyword evidence="7" id="KW-0406">Ion transport</keyword>
<dbReference type="GO" id="GO:0006811">
    <property type="term" value="P:monoatomic ion transport"/>
    <property type="evidence" value="ECO:0007669"/>
    <property type="project" value="UniProtKB-KW"/>
</dbReference>
<feature type="transmembrane region" description="Helical" evidence="10">
    <location>
        <begin position="379"/>
        <end position="402"/>
    </location>
</feature>
<dbReference type="InterPro" id="IPR002528">
    <property type="entry name" value="MATE_fam"/>
</dbReference>
<keyword evidence="4" id="KW-1003">Cell membrane</keyword>
<feature type="transmembrane region" description="Helical" evidence="10">
    <location>
        <begin position="83"/>
        <end position="111"/>
    </location>
</feature>
<reference evidence="11" key="1">
    <citation type="submission" date="2020-03" db="EMBL/GenBank/DDBJ databases">
        <title>Spirochaetal bacteria isolated from arthropods constitute a novel genus Entomospira genus novum within the order Spirochaetales.</title>
        <authorList>
            <person name="Grana-Miraglia L."/>
            <person name="Sikutova S."/>
            <person name="Fingerle V."/>
            <person name="Sing A."/>
            <person name="Castillo-Ramirez S."/>
            <person name="Margos G."/>
            <person name="Rudolf I."/>
        </authorList>
    </citation>
    <scope>NUCLEOTIDE SEQUENCE</scope>
    <source>
        <strain evidence="11">BR149</strain>
    </source>
</reference>
<evidence type="ECO:0000256" key="9">
    <source>
        <dbReference type="ARBA" id="ARBA00031636"/>
    </source>
</evidence>
<feature type="transmembrane region" description="Helical" evidence="10">
    <location>
        <begin position="270"/>
        <end position="291"/>
    </location>
</feature>
<feature type="transmembrane region" description="Helical" evidence="10">
    <location>
        <begin position="163"/>
        <end position="180"/>
    </location>
</feature>
<feature type="transmembrane region" description="Helical" evidence="10">
    <location>
        <begin position="44"/>
        <end position="63"/>
    </location>
</feature>
<accession>A0A968GED1</accession>
<comment type="subcellular location">
    <subcellularLocation>
        <location evidence="1">Cell membrane</location>
        <topology evidence="1">Multi-pass membrane protein</topology>
    </subcellularLocation>
</comment>
<dbReference type="NCBIfam" id="TIGR00797">
    <property type="entry name" value="matE"/>
    <property type="match status" value="1"/>
</dbReference>
<evidence type="ECO:0000313" key="11">
    <source>
        <dbReference type="EMBL" id="NIZ68994.1"/>
    </source>
</evidence>
<keyword evidence="3" id="KW-0050">Antiport</keyword>
<dbReference type="InterPro" id="IPR048279">
    <property type="entry name" value="MdtK-like"/>
</dbReference>
<proteinExistence type="predicted"/>
<feature type="transmembrane region" description="Helical" evidence="10">
    <location>
        <begin position="221"/>
        <end position="241"/>
    </location>
</feature>
<dbReference type="PIRSF" id="PIRSF006603">
    <property type="entry name" value="DinF"/>
    <property type="match status" value="1"/>
</dbReference>
<evidence type="ECO:0000256" key="7">
    <source>
        <dbReference type="ARBA" id="ARBA00023065"/>
    </source>
</evidence>
<dbReference type="InterPro" id="IPR050222">
    <property type="entry name" value="MATE_MdtK"/>
</dbReference>
<evidence type="ECO:0000256" key="6">
    <source>
        <dbReference type="ARBA" id="ARBA00022989"/>
    </source>
</evidence>
<evidence type="ECO:0000256" key="4">
    <source>
        <dbReference type="ARBA" id="ARBA00022475"/>
    </source>
</evidence>
<dbReference type="AlphaFoldDB" id="A0A968GED1"/>
<keyword evidence="6 10" id="KW-1133">Transmembrane helix</keyword>
<dbReference type="GO" id="GO:0042910">
    <property type="term" value="F:xenobiotic transmembrane transporter activity"/>
    <property type="evidence" value="ECO:0007669"/>
    <property type="project" value="InterPro"/>
</dbReference>
<dbReference type="Proteomes" id="UP000778951">
    <property type="component" value="Unassembled WGS sequence"/>
</dbReference>
<keyword evidence="12" id="KW-1185">Reference proteome</keyword>
<dbReference type="Pfam" id="PF01554">
    <property type="entry name" value="MatE"/>
    <property type="match status" value="2"/>
</dbReference>
<evidence type="ECO:0000256" key="2">
    <source>
        <dbReference type="ARBA" id="ARBA00022448"/>
    </source>
</evidence>
<keyword evidence="8 10" id="KW-0472">Membrane</keyword>
<dbReference type="GO" id="GO:0015297">
    <property type="term" value="F:antiporter activity"/>
    <property type="evidence" value="ECO:0007669"/>
    <property type="project" value="UniProtKB-KW"/>
</dbReference>
<feature type="transmembrane region" description="Helical" evidence="10">
    <location>
        <begin position="123"/>
        <end position="143"/>
    </location>
</feature>
<gene>
    <name evidence="11" type="ORF">HCT48_02025</name>
</gene>